<dbReference type="Gene3D" id="1.10.10.10">
    <property type="entry name" value="Winged helix-like DNA-binding domain superfamily/Winged helix DNA-binding domain"/>
    <property type="match status" value="1"/>
</dbReference>
<dbReference type="InterPro" id="IPR000524">
    <property type="entry name" value="Tscrpt_reg_HTH_GntR"/>
</dbReference>
<keyword evidence="6" id="KW-1185">Reference proteome</keyword>
<dbReference type="SUPFAM" id="SSF48008">
    <property type="entry name" value="GntR ligand-binding domain-like"/>
    <property type="match status" value="1"/>
</dbReference>
<dbReference type="AlphaFoldDB" id="A0A5C1QQY3"/>
<dbReference type="PANTHER" id="PTHR43537:SF24">
    <property type="entry name" value="GLUCONATE OPERON TRANSCRIPTIONAL REPRESSOR"/>
    <property type="match status" value="1"/>
</dbReference>
<keyword evidence="3" id="KW-0804">Transcription</keyword>
<reference evidence="5 6" key="1">
    <citation type="submission" date="2019-02" db="EMBL/GenBank/DDBJ databases">
        <title>Complete Genome Sequence and Methylome Analysis of free living Spirochaetas.</title>
        <authorList>
            <person name="Fomenkov A."/>
            <person name="Dubinina G."/>
            <person name="Leshcheva N."/>
            <person name="Mikheeva N."/>
            <person name="Grabovich M."/>
            <person name="Vincze T."/>
            <person name="Roberts R.J."/>
        </authorList>
    </citation>
    <scope>NUCLEOTIDE SEQUENCE [LARGE SCALE GENOMIC DNA]</scope>
    <source>
        <strain evidence="5 6">K2</strain>
    </source>
</reference>
<dbReference type="InterPro" id="IPR036390">
    <property type="entry name" value="WH_DNA-bd_sf"/>
</dbReference>
<feature type="domain" description="HTH gntR-type" evidence="4">
    <location>
        <begin position="7"/>
        <end position="74"/>
    </location>
</feature>
<dbReference type="GO" id="GO:0003700">
    <property type="term" value="F:DNA-binding transcription factor activity"/>
    <property type="evidence" value="ECO:0007669"/>
    <property type="project" value="InterPro"/>
</dbReference>
<evidence type="ECO:0000256" key="3">
    <source>
        <dbReference type="ARBA" id="ARBA00023163"/>
    </source>
</evidence>
<accession>A0A5C1QQY3</accession>
<dbReference type="Pfam" id="PF00392">
    <property type="entry name" value="GntR"/>
    <property type="match status" value="1"/>
</dbReference>
<dbReference type="SMART" id="SM00895">
    <property type="entry name" value="FCD"/>
    <property type="match status" value="1"/>
</dbReference>
<organism evidence="5 6">
    <name type="scientific">Oceanispirochaeta crateris</name>
    <dbReference type="NCBI Taxonomy" id="2518645"/>
    <lineage>
        <taxon>Bacteria</taxon>
        <taxon>Pseudomonadati</taxon>
        <taxon>Spirochaetota</taxon>
        <taxon>Spirochaetia</taxon>
        <taxon>Spirochaetales</taxon>
        <taxon>Spirochaetaceae</taxon>
        <taxon>Oceanispirochaeta</taxon>
    </lineage>
</organism>
<dbReference type="KEGG" id="ock:EXM22_17270"/>
<dbReference type="InterPro" id="IPR036388">
    <property type="entry name" value="WH-like_DNA-bd_sf"/>
</dbReference>
<dbReference type="InterPro" id="IPR008920">
    <property type="entry name" value="TF_FadR/GntR_C"/>
</dbReference>
<evidence type="ECO:0000259" key="4">
    <source>
        <dbReference type="PROSITE" id="PS50949"/>
    </source>
</evidence>
<dbReference type="Pfam" id="PF07729">
    <property type="entry name" value="FCD"/>
    <property type="match status" value="1"/>
</dbReference>
<dbReference type="PANTHER" id="PTHR43537">
    <property type="entry name" value="TRANSCRIPTIONAL REGULATOR, GNTR FAMILY"/>
    <property type="match status" value="1"/>
</dbReference>
<evidence type="ECO:0000256" key="1">
    <source>
        <dbReference type="ARBA" id="ARBA00023015"/>
    </source>
</evidence>
<dbReference type="RefSeq" id="WP_149487722.1">
    <property type="nucleotide sequence ID" value="NZ_CP036150.1"/>
</dbReference>
<dbReference type="SUPFAM" id="SSF46785">
    <property type="entry name" value="Winged helix' DNA-binding domain"/>
    <property type="match status" value="1"/>
</dbReference>
<keyword evidence="1" id="KW-0805">Transcription regulation</keyword>
<dbReference type="EMBL" id="CP036150">
    <property type="protein sequence ID" value="QEN09649.1"/>
    <property type="molecule type" value="Genomic_DNA"/>
</dbReference>
<evidence type="ECO:0000313" key="6">
    <source>
        <dbReference type="Proteomes" id="UP000324209"/>
    </source>
</evidence>
<dbReference type="Gene3D" id="1.20.120.530">
    <property type="entry name" value="GntR ligand-binding domain-like"/>
    <property type="match status" value="1"/>
</dbReference>
<evidence type="ECO:0000313" key="5">
    <source>
        <dbReference type="EMBL" id="QEN09649.1"/>
    </source>
</evidence>
<dbReference type="PROSITE" id="PS50949">
    <property type="entry name" value="HTH_GNTR"/>
    <property type="match status" value="1"/>
</dbReference>
<protein>
    <submittedName>
        <fullName evidence="5">GntR family transcriptional regulator</fullName>
    </submittedName>
</protein>
<dbReference type="GO" id="GO:0003677">
    <property type="term" value="F:DNA binding"/>
    <property type="evidence" value="ECO:0007669"/>
    <property type="project" value="UniProtKB-KW"/>
</dbReference>
<gene>
    <name evidence="5" type="ORF">EXM22_17270</name>
</gene>
<evidence type="ECO:0000256" key="2">
    <source>
        <dbReference type="ARBA" id="ARBA00023125"/>
    </source>
</evidence>
<dbReference type="Proteomes" id="UP000324209">
    <property type="component" value="Chromosome"/>
</dbReference>
<dbReference type="CDD" id="cd07377">
    <property type="entry name" value="WHTH_GntR"/>
    <property type="match status" value="1"/>
</dbReference>
<sequence length="227" mass="26237">MQKIISLSIREQIYNGVKEQILKNVYKPYTLLQIDHLAENFGVSATPVREALVRLESDGLVTLIPNRGAQVTGICDNDIENIWEMRRLLEPFAAHLSLRLITDKELDDLESKIKNLKVNPFDHDLYIETDKCLHSLFFSHLSNDLLIEAIKKVHEMSDRLRYFAEESGVEMHDKIIEDVIHEHLTILAMIRTRDPERISAPLYTHLMNGERRALEARAKSSKTHSEN</sequence>
<proteinExistence type="predicted"/>
<name>A0A5C1QQY3_9SPIO</name>
<dbReference type="SMART" id="SM00345">
    <property type="entry name" value="HTH_GNTR"/>
    <property type="match status" value="1"/>
</dbReference>
<dbReference type="OrthoDB" id="362718at2"/>
<keyword evidence="2" id="KW-0238">DNA-binding</keyword>
<dbReference type="InterPro" id="IPR011711">
    <property type="entry name" value="GntR_C"/>
</dbReference>